<dbReference type="Proteomes" id="UP000623681">
    <property type="component" value="Unassembled WGS sequence"/>
</dbReference>
<proteinExistence type="predicted"/>
<protein>
    <submittedName>
        <fullName evidence="1">Uncharacterized protein</fullName>
    </submittedName>
</protein>
<dbReference type="RefSeq" id="WP_202767754.1">
    <property type="nucleotide sequence ID" value="NZ_JAESWA010000022.1"/>
</dbReference>
<dbReference type="AlphaFoldDB" id="A0A937FFT3"/>
<gene>
    <name evidence="1" type="ORF">JK634_11290</name>
</gene>
<name>A0A937FFT3_9CLOT</name>
<evidence type="ECO:0000313" key="2">
    <source>
        <dbReference type="Proteomes" id="UP000623681"/>
    </source>
</evidence>
<comment type="caution">
    <text evidence="1">The sequence shown here is derived from an EMBL/GenBank/DDBJ whole genome shotgun (WGS) entry which is preliminary data.</text>
</comment>
<accession>A0A937FFT3</accession>
<evidence type="ECO:0000313" key="1">
    <source>
        <dbReference type="EMBL" id="MBL4932393.1"/>
    </source>
</evidence>
<organism evidence="1 2">
    <name type="scientific">Clostridium paridis</name>
    <dbReference type="NCBI Taxonomy" id="2803863"/>
    <lineage>
        <taxon>Bacteria</taxon>
        <taxon>Bacillati</taxon>
        <taxon>Bacillota</taxon>
        <taxon>Clostridia</taxon>
        <taxon>Eubacteriales</taxon>
        <taxon>Clostridiaceae</taxon>
        <taxon>Clostridium</taxon>
    </lineage>
</organism>
<sequence length="53" mass="5871">MINIERKSLLKDTPDYEEMTENVVNLTLEEMKELGLSASCGCSSGGCCKSKKR</sequence>
<keyword evidence="2" id="KW-1185">Reference proteome</keyword>
<reference evidence="1" key="1">
    <citation type="submission" date="2021-01" db="EMBL/GenBank/DDBJ databases">
        <title>Genome public.</title>
        <authorList>
            <person name="Liu C."/>
            <person name="Sun Q."/>
        </authorList>
    </citation>
    <scope>NUCLEOTIDE SEQUENCE</scope>
    <source>
        <strain evidence="1">YIM B02565</strain>
    </source>
</reference>
<dbReference type="EMBL" id="JAESWA010000022">
    <property type="protein sequence ID" value="MBL4932393.1"/>
    <property type="molecule type" value="Genomic_DNA"/>
</dbReference>